<evidence type="ECO:0000313" key="6">
    <source>
        <dbReference type="RefSeq" id="XP_013780327.1"/>
    </source>
</evidence>
<dbReference type="PROSITE" id="PS50102">
    <property type="entry name" value="RRM"/>
    <property type="match status" value="1"/>
</dbReference>
<dbReference type="PANTHER" id="PTHR32343">
    <property type="entry name" value="SERINE/ARGININE-RICH SPLICING FACTOR"/>
    <property type="match status" value="1"/>
</dbReference>
<feature type="compositionally biased region" description="Basic and acidic residues" evidence="3">
    <location>
        <begin position="378"/>
        <end position="478"/>
    </location>
</feature>
<dbReference type="SUPFAM" id="SSF54928">
    <property type="entry name" value="RNA-binding domain, RBD"/>
    <property type="match status" value="2"/>
</dbReference>
<evidence type="ECO:0000313" key="5">
    <source>
        <dbReference type="Proteomes" id="UP000694941"/>
    </source>
</evidence>
<dbReference type="GeneID" id="106464721"/>
<dbReference type="PANTHER" id="PTHR32343:SF22">
    <property type="entry name" value="LD29830P"/>
    <property type="match status" value="1"/>
</dbReference>
<keyword evidence="1 2" id="KW-0694">RNA-binding</keyword>
<feature type="region of interest" description="Disordered" evidence="3">
    <location>
        <begin position="265"/>
        <end position="701"/>
    </location>
</feature>
<evidence type="ECO:0000256" key="2">
    <source>
        <dbReference type="PROSITE-ProRule" id="PRU00176"/>
    </source>
</evidence>
<reference evidence="6" key="1">
    <citation type="submission" date="2025-08" db="UniProtKB">
        <authorList>
            <consortium name="RefSeq"/>
        </authorList>
    </citation>
    <scope>IDENTIFICATION</scope>
    <source>
        <tissue evidence="6">Muscle</tissue>
    </source>
</reference>
<name>A0ABM1BEF8_LIMPO</name>
<dbReference type="Gene3D" id="3.30.70.330">
    <property type="match status" value="1"/>
</dbReference>
<dbReference type="InterPro" id="IPR035979">
    <property type="entry name" value="RBD_domain_sf"/>
</dbReference>
<dbReference type="InterPro" id="IPR012677">
    <property type="entry name" value="Nucleotide-bd_a/b_plait_sf"/>
</dbReference>
<feature type="compositionally biased region" description="Basic and acidic residues" evidence="3">
    <location>
        <begin position="627"/>
        <end position="646"/>
    </location>
</feature>
<organism evidence="5 6">
    <name type="scientific">Limulus polyphemus</name>
    <name type="common">Atlantic horseshoe crab</name>
    <dbReference type="NCBI Taxonomy" id="6850"/>
    <lineage>
        <taxon>Eukaryota</taxon>
        <taxon>Metazoa</taxon>
        <taxon>Ecdysozoa</taxon>
        <taxon>Arthropoda</taxon>
        <taxon>Chelicerata</taxon>
        <taxon>Merostomata</taxon>
        <taxon>Xiphosura</taxon>
        <taxon>Limulidae</taxon>
        <taxon>Limulus</taxon>
    </lineage>
</organism>
<dbReference type="CDD" id="cd12260">
    <property type="entry name" value="RRM2_SREK1"/>
    <property type="match status" value="1"/>
</dbReference>
<feature type="domain" description="RRM" evidence="4">
    <location>
        <begin position="159"/>
        <end position="234"/>
    </location>
</feature>
<feature type="compositionally biased region" description="Basic residues" evidence="3">
    <location>
        <begin position="564"/>
        <end position="594"/>
    </location>
</feature>
<dbReference type="InterPro" id="IPR000504">
    <property type="entry name" value="RRM_dom"/>
</dbReference>
<keyword evidence="5" id="KW-1185">Reference proteome</keyword>
<dbReference type="RefSeq" id="XP_013780327.1">
    <property type="nucleotide sequence ID" value="XM_013924873.2"/>
</dbReference>
<proteinExistence type="predicted"/>
<evidence type="ECO:0000256" key="1">
    <source>
        <dbReference type="ARBA" id="ARBA00022884"/>
    </source>
</evidence>
<dbReference type="SMART" id="SM00360">
    <property type="entry name" value="RRM"/>
    <property type="match status" value="2"/>
</dbReference>
<protein>
    <submittedName>
        <fullName evidence="6">Serine/arginine-rich splicing factor 11-like</fullName>
    </submittedName>
</protein>
<feature type="compositionally biased region" description="Basic and acidic residues" evidence="3">
    <location>
        <begin position="692"/>
        <end position="701"/>
    </location>
</feature>
<feature type="compositionally biased region" description="Basic residues" evidence="3">
    <location>
        <begin position="479"/>
        <end position="555"/>
    </location>
</feature>
<gene>
    <name evidence="6" type="primary">LOC106464721</name>
</gene>
<evidence type="ECO:0000259" key="4">
    <source>
        <dbReference type="PROSITE" id="PS50102"/>
    </source>
</evidence>
<feature type="compositionally biased region" description="Basic and acidic residues" evidence="3">
    <location>
        <begin position="609"/>
        <end position="619"/>
    </location>
</feature>
<dbReference type="InterPro" id="IPR034192">
    <property type="entry name" value="SREK1_RRM2"/>
</dbReference>
<sequence>MDTCVIQVTNVAPVATLEQMSTLFGYLGKIEQIQMYPSDDSIIQPLSRVCYVKFAESWSVGVAQHLTNTVFIDRALIVVPVPDGIVPDESKAMALTTPTSSISGMSPSSGAAQLVNQVTGVGGTQVITTVDPRLTALGLPQYPPLPANMDPTKIEEIRRTVYCGNLDSTLTAEQLLKFFNQIGEVKYVRMAGDETQPTRFAFVEFTEQASVANALQYNGVIFGGRPLKINHSNNAIVKPQAKSSEAAQREIEEAMKRVREAQSLITAAIEPERRSISKSRRESHHRSRSRSRKSPVRSKDHHSRSRSRDKRKKSPSPRIRRRTRSRSRDRVRKKSTPPRSRRDRSRSRESKKKSLRSKSGSRSRSRSPIKSKSSKSSKSKEDSHSEKIKDKDKKKSDKKDEVLEKVPKETTSESKEGPELPVTKDKVPEEKEPLDDKKPAEDQTKETDKPDEEKQKTKDESDHEIEEKKKKEKSPEKARRLRKSRSPSIRKRSKSPSKRRVSRSRSRSKRRSPVSPVKRRRSRSRSISRRRRLSPSPRRRRSRSPMPRRRSRSPWRSRTPIRSSRSRRVSRSPRRSRTPKRRSRTPKRRSRSRSPKREPISKHKKKKDKERDRSRERDKDKKRKRKDKDDDKDSEKVKESKVKRDYDEEEKGYDSGQETVKKIKVSDRESSASPIKPEKITTAAASSPESPAKSDMDLDSD</sequence>
<evidence type="ECO:0000256" key="3">
    <source>
        <dbReference type="SAM" id="MobiDB-lite"/>
    </source>
</evidence>
<dbReference type="Proteomes" id="UP000694941">
    <property type="component" value="Unplaced"/>
</dbReference>
<feature type="compositionally biased region" description="Basic residues" evidence="3">
    <location>
        <begin position="276"/>
        <end position="377"/>
    </location>
</feature>
<feature type="compositionally biased region" description="Basic and acidic residues" evidence="3">
    <location>
        <begin position="659"/>
        <end position="670"/>
    </location>
</feature>
<dbReference type="CDD" id="cd12259">
    <property type="entry name" value="RRM_SRSF11_SREK1"/>
    <property type="match status" value="1"/>
</dbReference>
<accession>A0ABM1BEF8</accession>
<dbReference type="Pfam" id="PF00076">
    <property type="entry name" value="RRM_1"/>
    <property type="match status" value="1"/>
</dbReference>